<name>A0A8T9CDU9_9HELO</name>
<dbReference type="GO" id="GO:0016075">
    <property type="term" value="P:rRNA catabolic process"/>
    <property type="evidence" value="ECO:0007669"/>
    <property type="project" value="TreeGrafter"/>
</dbReference>
<dbReference type="InterPro" id="IPR036345">
    <property type="entry name" value="ExoRNase_PH_dom2_sf"/>
</dbReference>
<dbReference type="PANTHER" id="PTHR11953">
    <property type="entry name" value="EXOSOME COMPLEX COMPONENT"/>
    <property type="match status" value="1"/>
</dbReference>
<dbReference type="Gene3D" id="3.30.230.70">
    <property type="entry name" value="GHMP Kinase, N-terminal domain"/>
    <property type="match status" value="1"/>
</dbReference>
<comment type="subcellular location">
    <subcellularLocation>
        <location evidence="1">Nucleus</location>
    </subcellularLocation>
</comment>
<evidence type="ECO:0000313" key="7">
    <source>
        <dbReference type="EMBL" id="TVY83352.1"/>
    </source>
</evidence>
<comment type="similarity">
    <text evidence="2">Belongs to the RNase PH family.</text>
</comment>
<dbReference type="GO" id="GO:0000177">
    <property type="term" value="C:cytoplasmic exosome (RNase complex)"/>
    <property type="evidence" value="ECO:0007669"/>
    <property type="project" value="TreeGrafter"/>
</dbReference>
<evidence type="ECO:0000256" key="3">
    <source>
        <dbReference type="ARBA" id="ARBA00022552"/>
    </source>
</evidence>
<proteinExistence type="inferred from homology"/>
<evidence type="ECO:0000313" key="8">
    <source>
        <dbReference type="Proteomes" id="UP000469558"/>
    </source>
</evidence>
<dbReference type="GO" id="GO:0003723">
    <property type="term" value="F:RNA binding"/>
    <property type="evidence" value="ECO:0007669"/>
    <property type="project" value="TreeGrafter"/>
</dbReference>
<keyword evidence="4" id="KW-0271">Exosome</keyword>
<comment type="caution">
    <text evidence="7">The sequence shown here is derived from an EMBL/GenBank/DDBJ whole genome shotgun (WGS) entry which is preliminary data.</text>
</comment>
<dbReference type="SUPFAM" id="SSF55666">
    <property type="entry name" value="Ribonuclease PH domain 2-like"/>
    <property type="match status" value="1"/>
</dbReference>
<evidence type="ECO:0000259" key="6">
    <source>
        <dbReference type="Pfam" id="PF01138"/>
    </source>
</evidence>
<dbReference type="GO" id="GO:0005730">
    <property type="term" value="C:nucleolus"/>
    <property type="evidence" value="ECO:0007669"/>
    <property type="project" value="TreeGrafter"/>
</dbReference>
<protein>
    <submittedName>
        <fullName evidence="7">Exosome complex component RRP46</fullName>
    </submittedName>
</protein>
<dbReference type="GO" id="GO:0034475">
    <property type="term" value="P:U4 snRNA 3'-end processing"/>
    <property type="evidence" value="ECO:0007669"/>
    <property type="project" value="TreeGrafter"/>
</dbReference>
<evidence type="ECO:0000256" key="4">
    <source>
        <dbReference type="ARBA" id="ARBA00022835"/>
    </source>
</evidence>
<evidence type="ECO:0000256" key="1">
    <source>
        <dbReference type="ARBA" id="ARBA00004123"/>
    </source>
</evidence>
<dbReference type="InterPro" id="IPR001247">
    <property type="entry name" value="ExoRNase_PH_dom1"/>
</dbReference>
<reference evidence="7 8" key="1">
    <citation type="submission" date="2018-05" db="EMBL/GenBank/DDBJ databases">
        <title>Genome sequencing and assembly of the regulated plant pathogen Lachnellula willkommii and related sister species for the development of diagnostic species identification markers.</title>
        <authorList>
            <person name="Giroux E."/>
            <person name="Bilodeau G."/>
        </authorList>
    </citation>
    <scope>NUCLEOTIDE SEQUENCE [LARGE SCALE GENOMIC DNA]</scope>
    <source>
        <strain evidence="7 8">CBS 268.59</strain>
    </source>
</reference>
<dbReference type="OrthoDB" id="27298at2759"/>
<evidence type="ECO:0000256" key="5">
    <source>
        <dbReference type="ARBA" id="ARBA00023242"/>
    </source>
</evidence>
<dbReference type="PANTHER" id="PTHR11953:SF1">
    <property type="entry name" value="EXOSOME COMPLEX COMPONENT RRP46"/>
    <property type="match status" value="1"/>
</dbReference>
<dbReference type="GO" id="GO:0000176">
    <property type="term" value="C:nuclear exosome (RNase complex)"/>
    <property type="evidence" value="ECO:0007669"/>
    <property type="project" value="TreeGrafter"/>
</dbReference>
<dbReference type="SUPFAM" id="SSF54211">
    <property type="entry name" value="Ribosomal protein S5 domain 2-like"/>
    <property type="match status" value="1"/>
</dbReference>
<keyword evidence="3" id="KW-0698">rRNA processing</keyword>
<keyword evidence="8" id="KW-1185">Reference proteome</keyword>
<dbReference type="InterPro" id="IPR020568">
    <property type="entry name" value="Ribosomal_Su5_D2-typ_SF"/>
</dbReference>
<dbReference type="Proteomes" id="UP000469558">
    <property type="component" value="Unassembled WGS sequence"/>
</dbReference>
<accession>A0A8T9CDU9</accession>
<dbReference type="AlphaFoldDB" id="A0A8T9CDU9"/>
<keyword evidence="5" id="KW-0539">Nucleus</keyword>
<dbReference type="GO" id="GO:0006364">
    <property type="term" value="P:rRNA processing"/>
    <property type="evidence" value="ECO:0007669"/>
    <property type="project" value="UniProtKB-KW"/>
</dbReference>
<dbReference type="EMBL" id="QGMK01000201">
    <property type="protein sequence ID" value="TVY83352.1"/>
    <property type="molecule type" value="Genomic_DNA"/>
</dbReference>
<dbReference type="GO" id="GO:0071051">
    <property type="term" value="P:poly(A)-dependent snoRNA 3'-end processing"/>
    <property type="evidence" value="ECO:0007669"/>
    <property type="project" value="TreeGrafter"/>
</dbReference>
<organism evidence="7 8">
    <name type="scientific">Lachnellula suecica</name>
    <dbReference type="NCBI Taxonomy" id="602035"/>
    <lineage>
        <taxon>Eukaryota</taxon>
        <taxon>Fungi</taxon>
        <taxon>Dikarya</taxon>
        <taxon>Ascomycota</taxon>
        <taxon>Pezizomycotina</taxon>
        <taxon>Leotiomycetes</taxon>
        <taxon>Helotiales</taxon>
        <taxon>Lachnaceae</taxon>
        <taxon>Lachnellula</taxon>
    </lineage>
</organism>
<dbReference type="GO" id="GO:0071028">
    <property type="term" value="P:nuclear mRNA surveillance"/>
    <property type="evidence" value="ECO:0007669"/>
    <property type="project" value="TreeGrafter"/>
</dbReference>
<feature type="domain" description="Exoribonuclease phosphorolytic" evidence="6">
    <location>
        <begin position="13"/>
        <end position="103"/>
    </location>
</feature>
<dbReference type="Pfam" id="PF01138">
    <property type="entry name" value="RNase_PH"/>
    <property type="match status" value="1"/>
</dbReference>
<dbReference type="InterPro" id="IPR027408">
    <property type="entry name" value="PNPase/RNase_PH_dom_sf"/>
</dbReference>
<evidence type="ECO:0000256" key="2">
    <source>
        <dbReference type="ARBA" id="ARBA00006678"/>
    </source>
</evidence>
<dbReference type="InterPro" id="IPR050080">
    <property type="entry name" value="RNase_PH"/>
</dbReference>
<gene>
    <name evidence="7" type="primary">RRP46</name>
    <name evidence="7" type="ORF">LSUE1_G001004</name>
</gene>
<sequence length="267" mass="29082">MAPSAEPTALLSHLHRTDGSATFSQNGYTVIGAVNGPIEVQRRDELPEEAAIDVIVRPAAGVGGTRERHLESILQSTLRQIILIHNFPRTLIQVTLQITSTPENDSAGSKLVQASSEYMMRHRLIVNVQNLAILPALLQTAVLTLLSASMPLAMTLTSVLIALHSDGKARTVVKSPTLVQFQAADSVHVLAFTSQGELLVAESEGTFTLEDWDEIYKAAKLLCCDDSILAGDSIMQDEGLEEDKEGLMEFVKSTLEEKVAKDLHWKD</sequence>
<dbReference type="CDD" id="cd11372">
    <property type="entry name" value="RNase_PH_RRP46"/>
    <property type="match status" value="1"/>
</dbReference>